<evidence type="ECO:0000313" key="3">
    <source>
        <dbReference type="EMBL" id="KAG2385871.1"/>
    </source>
</evidence>
<dbReference type="InterPro" id="IPR044398">
    <property type="entry name" value="Globin-sensor_dom"/>
</dbReference>
<evidence type="ECO:0000313" key="4">
    <source>
        <dbReference type="Proteomes" id="UP000816034"/>
    </source>
</evidence>
<reference evidence="3 4" key="1">
    <citation type="journal article" date="2018" name="BMC Genomics">
        <title>The genome of Naegleria lovaniensis, the basis for a comparative approach to unravel pathogenicity factors of the human pathogenic amoeba N. fowleri.</title>
        <authorList>
            <person name="Liechti N."/>
            <person name="Schurch N."/>
            <person name="Bruggmann R."/>
            <person name="Wittwer M."/>
        </authorList>
    </citation>
    <scope>NUCLEOTIDE SEQUENCE [LARGE SCALE GENOMIC DNA]</scope>
    <source>
        <strain evidence="3 4">ATCC 30569</strain>
    </source>
</reference>
<dbReference type="RefSeq" id="XP_044549864.1">
    <property type="nucleotide sequence ID" value="XM_044692503.1"/>
</dbReference>
<dbReference type="PANTHER" id="PTHR42071">
    <property type="entry name" value="PROTOGLOBIN DOMAIN-CONTAINING PROTEIN"/>
    <property type="match status" value="1"/>
</dbReference>
<dbReference type="InterPro" id="IPR009050">
    <property type="entry name" value="Globin-like_sf"/>
</dbReference>
<name>A0AA88KLZ6_NAELO</name>
<keyword evidence="1" id="KW-0472">Membrane</keyword>
<keyword evidence="4" id="KW-1185">Reference proteome</keyword>
<keyword evidence="1" id="KW-0812">Transmembrane</keyword>
<dbReference type="Proteomes" id="UP000816034">
    <property type="component" value="Unassembled WGS sequence"/>
</dbReference>
<dbReference type="PANTHER" id="PTHR42071:SF1">
    <property type="entry name" value="GLOBIN-SENSOR DOMAIN-CONTAINING PROTEIN"/>
    <property type="match status" value="1"/>
</dbReference>
<dbReference type="GO" id="GO:0019825">
    <property type="term" value="F:oxygen binding"/>
    <property type="evidence" value="ECO:0007669"/>
    <property type="project" value="InterPro"/>
</dbReference>
<evidence type="ECO:0000259" key="2">
    <source>
        <dbReference type="Pfam" id="PF11563"/>
    </source>
</evidence>
<dbReference type="InterPro" id="IPR012292">
    <property type="entry name" value="Globin/Proto"/>
</dbReference>
<dbReference type="Gene3D" id="1.10.490.10">
    <property type="entry name" value="Globins"/>
    <property type="match status" value="1"/>
</dbReference>
<feature type="transmembrane region" description="Helical" evidence="1">
    <location>
        <begin position="237"/>
        <end position="257"/>
    </location>
</feature>
<dbReference type="SUPFAM" id="SSF46458">
    <property type="entry name" value="Globin-like"/>
    <property type="match status" value="1"/>
</dbReference>
<dbReference type="Pfam" id="PF11563">
    <property type="entry name" value="Protoglobin"/>
    <property type="match status" value="1"/>
</dbReference>
<dbReference type="EMBL" id="PYSW02000017">
    <property type="protein sequence ID" value="KAG2385871.1"/>
    <property type="molecule type" value="Genomic_DNA"/>
</dbReference>
<protein>
    <recommendedName>
        <fullName evidence="2">Globin-sensor domain-containing protein</fullName>
    </recommendedName>
</protein>
<evidence type="ECO:0000256" key="1">
    <source>
        <dbReference type="SAM" id="Phobius"/>
    </source>
</evidence>
<organism evidence="3 4">
    <name type="scientific">Naegleria lovaniensis</name>
    <name type="common">Amoeba</name>
    <dbReference type="NCBI Taxonomy" id="51637"/>
    <lineage>
        <taxon>Eukaryota</taxon>
        <taxon>Discoba</taxon>
        <taxon>Heterolobosea</taxon>
        <taxon>Tetramitia</taxon>
        <taxon>Eutetramitia</taxon>
        <taxon>Vahlkampfiidae</taxon>
        <taxon>Naegleria</taxon>
    </lineage>
</organism>
<accession>A0AA88KLZ6</accession>
<feature type="domain" description="Globin-sensor" evidence="2">
    <location>
        <begin position="16"/>
        <end position="197"/>
    </location>
</feature>
<keyword evidence="1" id="KW-1133">Transmembrane helix</keyword>
<dbReference type="GO" id="GO:0020037">
    <property type="term" value="F:heme binding"/>
    <property type="evidence" value="ECO:0007669"/>
    <property type="project" value="InterPro"/>
</dbReference>
<proteinExistence type="predicted"/>
<dbReference type="AlphaFoldDB" id="A0AA88KLZ6"/>
<gene>
    <name evidence="3" type="ORF">C9374_003020</name>
</gene>
<dbReference type="GeneID" id="68095475"/>
<comment type="caution">
    <text evidence="3">The sequence shown here is derived from an EMBL/GenBank/DDBJ whole genome shotgun (WGS) entry which is preliminary data.</text>
</comment>
<sequence>MSIEHIENTKLFTDLEYRFNYVCKFVGFGAEDIKYIHESASVLAPLVPTIVDRVYVKLFSFDITKKVFLVRNDKFEGQMESSLDELSDTKSEQIKFRKDMLSKYLVKLVTADYSSKGFLNYLDWVGKIHTAKAGNKNIIVDYIHINALFGYVSDVIIGLIASCSQLSEEQRAKTIQAFNKLLWIQNDLFAKYYVDDEARNGIVQKESENTTSTSSSGGCCFAFGSSENKSKSGSCPLTSMLCVGIVAVGAFFLGKYFGM</sequence>